<name>A0AAD0Q0W1_9ACTN</name>
<dbReference type="EMBL" id="CP030930">
    <property type="protein sequence ID" value="AXI70141.1"/>
    <property type="molecule type" value="Genomic_DNA"/>
</dbReference>
<proteinExistence type="predicted"/>
<keyword evidence="1" id="KW-1133">Transmembrane helix</keyword>
<feature type="transmembrane region" description="Helical" evidence="1">
    <location>
        <begin position="370"/>
        <end position="389"/>
    </location>
</feature>
<keyword evidence="1" id="KW-0812">Transmembrane</keyword>
<sequence length="1095" mass="117896">MTFADDLRTLLTDELDDSNAESELYAALIRTPLLLEFVGGLIAVRDVTALRALCHDTVELHELTDRYGIVPGALPTPDEPPFSGCGPVTGAVRAVAALGLVLADEEEPLGDHLRTALTWLGHTRATAAAPWPDGRAAPDCPYAGRMSAVVRALGADPHGTAVVVWLLALQGVKAKEGAAATVDVLLDRGDRGIRATLRCTTLRKLPPALVPDPRDMLLFTADARFRSGLETAWQTTGTFRRGTVLWSLKDADGPVDHVQDISLTAAFTVLVDEVRRLGRRVRGPFTLRRVGGAKAVVGGVDEEGRTVSVSGYRNKFAAAAGLDRIVVPADDLEQAREHGRVLQTTVVGVRTWRAAARRVRIPDRRAQRRLLVVCVVLLLTASGIGGYFWERQQELQQLRDTAAAVRDRAYENNANGDPGLGLLLAMASDDIAGRAGKRTGVLDTLARNNSSLRRILRPAEGTYAHLALSRNGAWGGLSTTTGAVEILSTTTGETVWSQKGSGVELPVRGVHISDLAVSRRGQRAAFASTDLRLTVLENREGTWSVVARPGLPVPSLTGPLNSERNAVDHLEFTADGQRIVAYVGPVGLFVFDAKRPDAPPRRCPESGSAQAMSATKGEALLTKDREVVRIDLTTCARSVVLTAPDDVRLHGAVGDHGVVAVATRDAQVLVLRPGRSETLISDRGPYQNASITMAEDGAQLTAESDHGTFGWNVTGRTQRFGYPKGGPAVMSNGIVLRHHGVVAELYDDQRSPATTAWGDFFGGLASVSWARDVLVIGGGRNVYAMPHAAGLKPGTFSDPANHHRLLHLPAGARTHVLATSRGGPWAAALYTETGGKHRRPAVWDVVERRRTPVRLPKEVGLRHVSFVGHDLYFGYNTGEVRRFRFADGEWRSAGSHRLPESVVALGGGTGDRLYAVMSKGGGARPTVVAMRASDLTVTASRRLEGTTATAKVEVMRDGQVVTGTGAGVVTFFTAELDLRGRFVDGALRYLFDLTEIPDRGHVLVSGENRSIVLDRRTLAPQEAWKQGAPFLSADVPKTEDVMATYSFAKFTVALWALKESDLRQRVCRAVGRELSREEWRRHIGGGVPYEPVCAA</sequence>
<gene>
    <name evidence="2" type="ORF">DTW94_01795</name>
</gene>
<evidence type="ECO:0000313" key="3">
    <source>
        <dbReference type="Proteomes" id="UP000253779"/>
    </source>
</evidence>
<reference evidence="2 3" key="1">
    <citation type="submission" date="2018-07" db="EMBL/GenBank/DDBJ databases">
        <title>Complete genome sequence of soil actinomycete Streptomyces cavourensis tj430.</title>
        <authorList>
            <person name="Wang P."/>
            <person name="Huang Y."/>
        </authorList>
    </citation>
    <scope>NUCLEOTIDE SEQUENCE [LARGE SCALE GENOMIC DNA]</scope>
    <source>
        <strain evidence="2 3">TJ430</strain>
    </source>
</reference>
<dbReference type="AlphaFoldDB" id="A0AAD0Q0W1"/>
<evidence type="ECO:0000313" key="2">
    <source>
        <dbReference type="EMBL" id="AXI70141.1"/>
    </source>
</evidence>
<evidence type="ECO:0000256" key="1">
    <source>
        <dbReference type="SAM" id="Phobius"/>
    </source>
</evidence>
<dbReference type="RefSeq" id="WP_114929063.1">
    <property type="nucleotide sequence ID" value="NZ_CP030930.1"/>
</dbReference>
<dbReference type="SUPFAM" id="SSF69322">
    <property type="entry name" value="Tricorn protease domain 2"/>
    <property type="match status" value="1"/>
</dbReference>
<organism evidence="2 3">
    <name type="scientific">Streptomyces cavourensis</name>
    <dbReference type="NCBI Taxonomy" id="67258"/>
    <lineage>
        <taxon>Bacteria</taxon>
        <taxon>Bacillati</taxon>
        <taxon>Actinomycetota</taxon>
        <taxon>Actinomycetes</taxon>
        <taxon>Kitasatosporales</taxon>
        <taxon>Streptomycetaceae</taxon>
        <taxon>Streptomyces</taxon>
    </lineage>
</organism>
<keyword evidence="1" id="KW-0472">Membrane</keyword>
<dbReference type="Proteomes" id="UP000253779">
    <property type="component" value="Chromosome"/>
</dbReference>
<accession>A0AAD0Q0W1</accession>
<protein>
    <submittedName>
        <fullName evidence="2">Uncharacterized protein</fullName>
    </submittedName>
</protein>